<organism evidence="1 2">
    <name type="scientific">Streptomyces guryensis</name>
    <dbReference type="NCBI Taxonomy" id="2886947"/>
    <lineage>
        <taxon>Bacteria</taxon>
        <taxon>Bacillati</taxon>
        <taxon>Actinomycetota</taxon>
        <taxon>Actinomycetes</taxon>
        <taxon>Kitasatosporales</taxon>
        <taxon>Streptomycetaceae</taxon>
        <taxon>Streptomyces</taxon>
    </lineage>
</organism>
<evidence type="ECO:0000313" key="2">
    <source>
        <dbReference type="Proteomes" id="UP001108029"/>
    </source>
</evidence>
<reference evidence="1" key="1">
    <citation type="submission" date="2021-12" db="EMBL/GenBank/DDBJ databases">
        <authorList>
            <person name="Lee J.-H."/>
            <person name="Kim S.-B."/>
        </authorList>
    </citation>
    <scope>NUCLEOTIDE SEQUENCE</scope>
    <source>
        <strain evidence="1">NR30</strain>
    </source>
</reference>
<sequence length="251" mass="29028">MGRWADQLLDSGDPQERAGRYEVWRQRTLTDLRRGQCTDPLGQAFAHTAQVYRFDLDDVETMLAGWLADLEVNEYATWHELRGYIEMIDGPVGRMVLRLVEPIRARADDAMAELVVALQLTNFVRDIAEDIRMGRVYLPTEDLQRYNVTLDELRSTRPTPQLRRLVRFEVQRARELFARGVEVTELIHPRCRPFLWAVIENHRVLLAEVERRGYDVFTRPVTLGARGLTALACQVGARSWSRTVRVPAVQQ</sequence>
<gene>
    <name evidence="1" type="ORF">LJ657_40025</name>
</gene>
<evidence type="ECO:0000313" key="1">
    <source>
        <dbReference type="EMBL" id="MCD9879660.1"/>
    </source>
</evidence>
<dbReference type="EMBL" id="JAJSBI010000030">
    <property type="protein sequence ID" value="MCD9879660.1"/>
    <property type="molecule type" value="Genomic_DNA"/>
</dbReference>
<dbReference type="Pfam" id="PF00494">
    <property type="entry name" value="SQS_PSY"/>
    <property type="match status" value="1"/>
</dbReference>
<dbReference type="Proteomes" id="UP001108029">
    <property type="component" value="Unassembled WGS sequence"/>
</dbReference>
<dbReference type="SFLD" id="SFLDS00005">
    <property type="entry name" value="Isoprenoid_Synthase_Type_I"/>
    <property type="match status" value="1"/>
</dbReference>
<proteinExistence type="predicted"/>
<comment type="caution">
    <text evidence="1">The sequence shown here is derived from an EMBL/GenBank/DDBJ whole genome shotgun (WGS) entry which is preliminary data.</text>
</comment>
<protein>
    <submittedName>
        <fullName evidence="1">Squalene/phytoene synthase family protein</fullName>
    </submittedName>
</protein>
<dbReference type="PANTHER" id="PTHR31480">
    <property type="entry name" value="BIFUNCTIONAL LYCOPENE CYCLASE/PHYTOENE SYNTHASE"/>
    <property type="match status" value="1"/>
</dbReference>
<dbReference type="SUPFAM" id="SSF48576">
    <property type="entry name" value="Terpenoid synthases"/>
    <property type="match status" value="1"/>
</dbReference>
<dbReference type="GO" id="GO:0016765">
    <property type="term" value="F:transferase activity, transferring alkyl or aryl (other than methyl) groups"/>
    <property type="evidence" value="ECO:0007669"/>
    <property type="project" value="UniProtKB-ARBA"/>
</dbReference>
<name>A0A9Q3ZEQ4_9ACTN</name>
<dbReference type="Gene3D" id="1.10.600.10">
    <property type="entry name" value="Farnesyl Diphosphate Synthase"/>
    <property type="match status" value="1"/>
</dbReference>
<dbReference type="SFLD" id="SFLDG01018">
    <property type="entry name" value="Squalene/Phytoene_Synthase_Lik"/>
    <property type="match status" value="1"/>
</dbReference>
<dbReference type="InterPro" id="IPR008949">
    <property type="entry name" value="Isoprenoid_synthase_dom_sf"/>
</dbReference>
<accession>A0A9Q3ZEQ4</accession>
<keyword evidence="2" id="KW-1185">Reference proteome</keyword>
<dbReference type="AlphaFoldDB" id="A0A9Q3ZEQ4"/>
<dbReference type="InterPro" id="IPR002060">
    <property type="entry name" value="Squ/phyt_synthse"/>
</dbReference>